<dbReference type="InterPro" id="IPR000835">
    <property type="entry name" value="HTH_MarR-typ"/>
</dbReference>
<feature type="region of interest" description="Disordered" evidence="1">
    <location>
        <begin position="89"/>
        <end position="128"/>
    </location>
</feature>
<evidence type="ECO:0000313" key="3">
    <source>
        <dbReference type="EMBL" id="GCE28848.1"/>
    </source>
</evidence>
<dbReference type="OrthoDB" id="4807076at2"/>
<dbReference type="EMBL" id="BIFT01000001">
    <property type="protein sequence ID" value="GCE28848.1"/>
    <property type="molecule type" value="Genomic_DNA"/>
</dbReference>
<dbReference type="Gene3D" id="1.10.10.10">
    <property type="entry name" value="Winged helix-like DNA-binding domain superfamily/Winged helix DNA-binding domain"/>
    <property type="match status" value="1"/>
</dbReference>
<dbReference type="SUPFAM" id="SSF46785">
    <property type="entry name" value="Winged helix' DNA-binding domain"/>
    <property type="match status" value="1"/>
</dbReference>
<evidence type="ECO:0000256" key="1">
    <source>
        <dbReference type="SAM" id="MobiDB-lite"/>
    </source>
</evidence>
<sequence>MDSDAGSAADKVRMLCTTIMKTARQELMQRLDDADIGLSPHQFLVLRRISERAMALNEVSRDLGLDPSTLAPTVELLVRKGLVRRERDPLDRRRTPLSLTPEGSETLDRLQRSNGESPLHKSLSTMGPDKSQQLLSLLQEFVDSLDTHPIDETMHHCRNHSLDK</sequence>
<comment type="caution">
    <text evidence="3">The sequence shown here is derived from an EMBL/GenBank/DDBJ whole genome shotgun (WGS) entry which is preliminary data.</text>
</comment>
<dbReference type="GO" id="GO:0006950">
    <property type="term" value="P:response to stress"/>
    <property type="evidence" value="ECO:0007669"/>
    <property type="project" value="TreeGrafter"/>
</dbReference>
<evidence type="ECO:0000313" key="4">
    <source>
        <dbReference type="Proteomes" id="UP000287171"/>
    </source>
</evidence>
<proteinExistence type="predicted"/>
<reference evidence="4" key="1">
    <citation type="submission" date="2018-12" db="EMBL/GenBank/DDBJ databases">
        <title>Tengunoibacter tsumagoiensis gen. nov., sp. nov., Dictyobacter kobayashii sp. nov., D. alpinus sp. nov., and D. joshuensis sp. nov. and description of Dictyobacteraceae fam. nov. within the order Ktedonobacterales isolated from Tengu-no-mugimeshi.</title>
        <authorList>
            <person name="Wang C.M."/>
            <person name="Zheng Y."/>
            <person name="Sakai Y."/>
            <person name="Toyoda A."/>
            <person name="Minakuchi Y."/>
            <person name="Abe K."/>
            <person name="Yokota A."/>
            <person name="Yabe S."/>
        </authorList>
    </citation>
    <scope>NUCLEOTIDE SEQUENCE [LARGE SCALE GENOMIC DNA]</scope>
    <source>
        <strain evidence="4">Uno16</strain>
    </source>
</reference>
<protein>
    <recommendedName>
        <fullName evidence="2">HTH marR-type domain-containing protein</fullName>
    </recommendedName>
</protein>
<dbReference type="InterPro" id="IPR039422">
    <property type="entry name" value="MarR/SlyA-like"/>
</dbReference>
<dbReference type="InterPro" id="IPR036390">
    <property type="entry name" value="WH_DNA-bd_sf"/>
</dbReference>
<accession>A0A402BBP9</accession>
<dbReference type="RefSeq" id="WP_126629020.1">
    <property type="nucleotide sequence ID" value="NZ_BIFT01000001.1"/>
</dbReference>
<dbReference type="Proteomes" id="UP000287171">
    <property type="component" value="Unassembled WGS sequence"/>
</dbReference>
<dbReference type="AlphaFoldDB" id="A0A402BBP9"/>
<dbReference type="Pfam" id="PF12802">
    <property type="entry name" value="MarR_2"/>
    <property type="match status" value="1"/>
</dbReference>
<dbReference type="PROSITE" id="PS50995">
    <property type="entry name" value="HTH_MARR_2"/>
    <property type="match status" value="1"/>
</dbReference>
<organism evidence="3 4">
    <name type="scientific">Dictyobacter alpinus</name>
    <dbReference type="NCBI Taxonomy" id="2014873"/>
    <lineage>
        <taxon>Bacteria</taxon>
        <taxon>Bacillati</taxon>
        <taxon>Chloroflexota</taxon>
        <taxon>Ktedonobacteria</taxon>
        <taxon>Ktedonobacterales</taxon>
        <taxon>Dictyobacteraceae</taxon>
        <taxon>Dictyobacter</taxon>
    </lineage>
</organism>
<feature type="domain" description="HTH marR-type" evidence="2">
    <location>
        <begin position="12"/>
        <end position="143"/>
    </location>
</feature>
<gene>
    <name evidence="3" type="ORF">KDA_43320</name>
</gene>
<feature type="compositionally biased region" description="Polar residues" evidence="1">
    <location>
        <begin position="112"/>
        <end position="128"/>
    </location>
</feature>
<dbReference type="GO" id="GO:0003700">
    <property type="term" value="F:DNA-binding transcription factor activity"/>
    <property type="evidence" value="ECO:0007669"/>
    <property type="project" value="InterPro"/>
</dbReference>
<dbReference type="PRINTS" id="PR00598">
    <property type="entry name" value="HTHMARR"/>
</dbReference>
<dbReference type="PANTHER" id="PTHR33164">
    <property type="entry name" value="TRANSCRIPTIONAL REGULATOR, MARR FAMILY"/>
    <property type="match status" value="1"/>
</dbReference>
<name>A0A402BBP9_9CHLR</name>
<dbReference type="SMART" id="SM00347">
    <property type="entry name" value="HTH_MARR"/>
    <property type="match status" value="1"/>
</dbReference>
<evidence type="ECO:0000259" key="2">
    <source>
        <dbReference type="PROSITE" id="PS50995"/>
    </source>
</evidence>
<keyword evidence="4" id="KW-1185">Reference proteome</keyword>
<dbReference type="InterPro" id="IPR036388">
    <property type="entry name" value="WH-like_DNA-bd_sf"/>
</dbReference>
<dbReference type="PANTHER" id="PTHR33164:SF57">
    <property type="entry name" value="MARR-FAMILY TRANSCRIPTIONAL REGULATOR"/>
    <property type="match status" value="1"/>
</dbReference>